<accession>A0A916EKJ5</accession>
<dbReference type="GO" id="GO:0034472">
    <property type="term" value="P:snRNA 3'-end processing"/>
    <property type="evidence" value="ECO:0007669"/>
    <property type="project" value="TreeGrafter"/>
</dbReference>
<evidence type="ECO:0000256" key="5">
    <source>
        <dbReference type="SAM" id="MobiDB-lite"/>
    </source>
</evidence>
<dbReference type="InterPro" id="IPR027074">
    <property type="entry name" value="Integrator_9su"/>
</dbReference>
<dbReference type="VEuPathDB" id="FungiDB:RhiirFUN_012682"/>
<name>A0A916EKJ5_9GLOM</name>
<evidence type="ECO:0000259" key="6">
    <source>
        <dbReference type="SMART" id="SM01027"/>
    </source>
</evidence>
<evidence type="ECO:0000256" key="3">
    <source>
        <dbReference type="ARBA" id="ARBA00022490"/>
    </source>
</evidence>
<proteinExistence type="inferred from homology"/>
<evidence type="ECO:0000313" key="7">
    <source>
        <dbReference type="EMBL" id="CAB5390388.1"/>
    </source>
</evidence>
<dbReference type="PANTHER" id="PTHR46094">
    <property type="entry name" value="INTEGRATOR COMPLEX SUBUNIT 9"/>
    <property type="match status" value="1"/>
</dbReference>
<dbReference type="InterPro" id="IPR001279">
    <property type="entry name" value="Metallo-B-lactamas"/>
</dbReference>
<gene>
    <name evidence="7" type="ORF">CHRIB12_LOCUS21496</name>
</gene>
<dbReference type="PANTHER" id="PTHR46094:SF1">
    <property type="entry name" value="INTEGRATOR COMPLEX SUBUNIT 9"/>
    <property type="match status" value="1"/>
</dbReference>
<feature type="domain" description="Beta-Casp" evidence="6">
    <location>
        <begin position="313"/>
        <end position="434"/>
    </location>
</feature>
<dbReference type="GO" id="GO:0032039">
    <property type="term" value="C:integrator complex"/>
    <property type="evidence" value="ECO:0007669"/>
    <property type="project" value="InterPro"/>
</dbReference>
<evidence type="ECO:0000256" key="4">
    <source>
        <dbReference type="ARBA" id="ARBA00023242"/>
    </source>
</evidence>
<evidence type="ECO:0000313" key="8">
    <source>
        <dbReference type="Proteomes" id="UP000684084"/>
    </source>
</evidence>
<dbReference type="InterPro" id="IPR022712">
    <property type="entry name" value="Beta_Casp"/>
</dbReference>
<dbReference type="AlphaFoldDB" id="A0A916EKJ5"/>
<keyword evidence="3" id="KW-0963">Cytoplasm</keyword>
<comment type="subcellular location">
    <subcellularLocation>
        <location evidence="1">Nucleus</location>
    </subcellularLocation>
</comment>
<feature type="region of interest" description="Disordered" evidence="5">
    <location>
        <begin position="37"/>
        <end position="62"/>
    </location>
</feature>
<organism evidence="7 8">
    <name type="scientific">Rhizophagus irregularis</name>
    <dbReference type="NCBI Taxonomy" id="588596"/>
    <lineage>
        <taxon>Eukaryota</taxon>
        <taxon>Fungi</taxon>
        <taxon>Fungi incertae sedis</taxon>
        <taxon>Mucoromycota</taxon>
        <taxon>Glomeromycotina</taxon>
        <taxon>Glomeromycetes</taxon>
        <taxon>Glomerales</taxon>
        <taxon>Glomeraceae</taxon>
        <taxon>Rhizophagus</taxon>
    </lineage>
</organism>
<reference evidence="7" key="1">
    <citation type="submission" date="2020-05" db="EMBL/GenBank/DDBJ databases">
        <authorList>
            <person name="Rincon C."/>
            <person name="Sanders R I."/>
            <person name="Robbins C."/>
            <person name="Chaturvedi A."/>
        </authorList>
    </citation>
    <scope>NUCLEOTIDE SEQUENCE</scope>
    <source>
        <strain evidence="7">CHB12</strain>
    </source>
</reference>
<keyword evidence="4" id="KW-0539">Nucleus</keyword>
<dbReference type="SMART" id="SM01027">
    <property type="entry name" value="Beta-Casp"/>
    <property type="match status" value="1"/>
</dbReference>
<evidence type="ECO:0000256" key="2">
    <source>
        <dbReference type="ARBA" id="ARBA00006861"/>
    </source>
</evidence>
<dbReference type="OrthoDB" id="5600060at2759"/>
<dbReference type="Pfam" id="PF10996">
    <property type="entry name" value="Beta-Casp"/>
    <property type="match status" value="1"/>
</dbReference>
<evidence type="ECO:0000256" key="1">
    <source>
        <dbReference type="ARBA" id="ARBA00004123"/>
    </source>
</evidence>
<sequence length="645" mass="72589">MQMNILIDCGLDTSYFLEFPPRDIIGSKAQQHASVSVEVSSNISDHSDHTSSSNDAILENKENDKKRRKLDHLIDSTGDGSGGAGGGVRRRGQFLVETPEFSSIDWNIIDFIFITNYNHMLALPYITEYTNFKGKIYATEPTVLFGRQMMKELVHFFGDSVLKSRTHSQPGSTNIFTGVTADWNVARSLYSIADIQSCIDKVRPVRFGEHLNLYELEVTAYSSGYCLGSANWMIDCGGEKISIVSSSSTVQNIHPLPFDETVLNNADVIILSDLRDKDGARFETILIEIGNCVANTLKNKGNVLFPCTMNGIIFDIIGFLSQHLRAVGLRGIPFYAVSPIAEESLKYSNICGEWMCTERQQKMYLPDNPMHHQDMIEQSLLYYASRADSSLQEKYQEPCVVFAGHPSLRSGAAINFIRKWGNNSNNSIIFTESEYDCEEAMSAFEGLQIKPIYLPIDIRLTINEVTNILREKKPQHVLIPQKIIKESGNIRPNLPNSLITLYECLDIVNISINSQFVRTVMTENLASNIELVNLGKDSLIASLNGTLNIHNTKTSLTSAENQLNQQRYVCGEFDVSKLINELTEQIYGCRIDEFEEDKRNSSYKISLISPKATIYLNNENFKIITTDNQTRIKLTKILIEQLIVL</sequence>
<dbReference type="EMBL" id="CAGKOT010000068">
    <property type="protein sequence ID" value="CAB5390388.1"/>
    <property type="molecule type" value="Genomic_DNA"/>
</dbReference>
<comment type="caution">
    <text evidence="7">The sequence shown here is derived from an EMBL/GenBank/DDBJ whole genome shotgun (WGS) entry which is preliminary data.</text>
</comment>
<dbReference type="Proteomes" id="UP000684084">
    <property type="component" value="Unassembled WGS sequence"/>
</dbReference>
<feature type="compositionally biased region" description="Low complexity" evidence="5">
    <location>
        <begin position="40"/>
        <end position="55"/>
    </location>
</feature>
<comment type="similarity">
    <text evidence="2">Belongs to the metallo-beta-lactamase superfamily. RNA-metabolizing metallo-beta-lactamase-like family. INTS9 subfamily.</text>
</comment>
<protein>
    <recommendedName>
        <fullName evidence="6">Beta-Casp domain-containing protein</fullName>
    </recommendedName>
</protein>
<dbReference type="Pfam" id="PF16661">
    <property type="entry name" value="Lactamase_B_6"/>
    <property type="match status" value="1"/>
</dbReference>